<reference evidence="1" key="2">
    <citation type="submission" date="2025-03" db="EMBL/GenBank/DDBJ databases">
        <authorList>
            <consortium name="ELIXIR-Norway"/>
            <consortium name="Elixir Norway"/>
        </authorList>
    </citation>
    <scope>NUCLEOTIDE SEQUENCE</scope>
</reference>
<organism evidence="1 2">
    <name type="scientific">Rangifer tarandus platyrhynchus</name>
    <name type="common">Svalbard reindeer</name>
    <dbReference type="NCBI Taxonomy" id="3082113"/>
    <lineage>
        <taxon>Eukaryota</taxon>
        <taxon>Metazoa</taxon>
        <taxon>Chordata</taxon>
        <taxon>Craniata</taxon>
        <taxon>Vertebrata</taxon>
        <taxon>Euteleostomi</taxon>
        <taxon>Mammalia</taxon>
        <taxon>Eutheria</taxon>
        <taxon>Laurasiatheria</taxon>
        <taxon>Artiodactyla</taxon>
        <taxon>Ruminantia</taxon>
        <taxon>Pecora</taxon>
        <taxon>Cervidae</taxon>
        <taxon>Odocoileinae</taxon>
        <taxon>Rangifer</taxon>
    </lineage>
</organism>
<evidence type="ECO:0000313" key="2">
    <source>
        <dbReference type="Proteomes" id="UP001162501"/>
    </source>
</evidence>
<evidence type="ECO:0000313" key="1">
    <source>
        <dbReference type="EMBL" id="CAN0383956.1"/>
    </source>
</evidence>
<protein>
    <submittedName>
        <fullName evidence="1">Uncharacterized protein</fullName>
    </submittedName>
</protein>
<accession>A0AC59ZDE4</accession>
<dbReference type="EMBL" id="OX596112">
    <property type="protein sequence ID" value="CAN0383956.1"/>
    <property type="molecule type" value="Genomic_DNA"/>
</dbReference>
<dbReference type="Proteomes" id="UP001162501">
    <property type="component" value="Chromosome 28"/>
</dbReference>
<gene>
    <name evidence="1" type="ORF">MRATA1EN22A_LOCUS17129</name>
</gene>
<sequence>MCLISVAFQQPLWSDNGQLGGWGYKEDLRGGDPFPFSLPPPSSAPTSLSPPVSSDVHTPTLLSPTLARDPTCTSILGNDSPSPHLPSLSPHGTSQPPSKPGWEVSDLWGAQKCCPTLSLTFGSLLFFGGQEKAEAWEEEVGEKGERRRENMFLIC</sequence>
<reference evidence="1" key="1">
    <citation type="submission" date="2023-05" db="EMBL/GenBank/DDBJ databases">
        <authorList>
            <consortium name="ELIXIR-Norway"/>
        </authorList>
    </citation>
    <scope>NUCLEOTIDE SEQUENCE</scope>
</reference>
<name>A0AC59ZDE4_RANTA</name>
<proteinExistence type="predicted"/>